<organism evidence="2 3">
    <name type="scientific">Solirubrobacter ginsenosidimutans</name>
    <dbReference type="NCBI Taxonomy" id="490573"/>
    <lineage>
        <taxon>Bacteria</taxon>
        <taxon>Bacillati</taxon>
        <taxon>Actinomycetota</taxon>
        <taxon>Thermoleophilia</taxon>
        <taxon>Solirubrobacterales</taxon>
        <taxon>Solirubrobacteraceae</taxon>
        <taxon>Solirubrobacter</taxon>
    </lineage>
</organism>
<gene>
    <name evidence="2" type="ORF">OM076_07680</name>
</gene>
<accession>A0A9X3MPR4</accession>
<evidence type="ECO:0000313" key="3">
    <source>
        <dbReference type="Proteomes" id="UP001149140"/>
    </source>
</evidence>
<dbReference type="RefSeq" id="WP_270038904.1">
    <property type="nucleotide sequence ID" value="NZ_JAPDOD010000004.1"/>
</dbReference>
<comment type="caution">
    <text evidence="2">The sequence shown here is derived from an EMBL/GenBank/DDBJ whole genome shotgun (WGS) entry which is preliminary data.</text>
</comment>
<dbReference type="EMBL" id="JAPDOD010000004">
    <property type="protein sequence ID" value="MDA0160137.1"/>
    <property type="molecule type" value="Genomic_DNA"/>
</dbReference>
<keyword evidence="3" id="KW-1185">Reference proteome</keyword>
<dbReference type="AlphaFoldDB" id="A0A9X3MPR4"/>
<sequence>MAIDLSGVWRLVAWRRIAGDGEVSYPLGDNATGTLMYSASGRMAVQLTAAGRPKLHTDDPLGGDESERAAAYSTCLAYVGSYVVQGDTVVHTIDQCLYPNWAGAEQSRPFTYDNGELVLRTPPMVTATGTVVNELAWAREAD</sequence>
<dbReference type="InterPro" id="IPR024311">
    <property type="entry name" value="Lipocalin-like"/>
</dbReference>
<evidence type="ECO:0000259" key="1">
    <source>
        <dbReference type="Pfam" id="PF13924"/>
    </source>
</evidence>
<evidence type="ECO:0000313" key="2">
    <source>
        <dbReference type="EMBL" id="MDA0160137.1"/>
    </source>
</evidence>
<proteinExistence type="predicted"/>
<dbReference type="Proteomes" id="UP001149140">
    <property type="component" value="Unassembled WGS sequence"/>
</dbReference>
<dbReference type="Pfam" id="PF13924">
    <property type="entry name" value="Lipocalin_5"/>
    <property type="match status" value="1"/>
</dbReference>
<name>A0A9X3MPR4_9ACTN</name>
<feature type="domain" description="Lipocalin-like" evidence="1">
    <location>
        <begin position="7"/>
        <end position="139"/>
    </location>
</feature>
<protein>
    <submittedName>
        <fullName evidence="2">Lipocalin-like domain-containing protein</fullName>
    </submittedName>
</protein>
<reference evidence="2" key="1">
    <citation type="submission" date="2022-10" db="EMBL/GenBank/DDBJ databases">
        <title>The WGS of Solirubrobacter ginsenosidimutans DSM 21036.</title>
        <authorList>
            <person name="Jiang Z."/>
        </authorList>
    </citation>
    <scope>NUCLEOTIDE SEQUENCE</scope>
    <source>
        <strain evidence="2">DSM 21036</strain>
    </source>
</reference>